<dbReference type="OrthoDB" id="9790659at2"/>
<feature type="transmembrane region" description="Helical" evidence="1">
    <location>
        <begin position="65"/>
        <end position="82"/>
    </location>
</feature>
<feature type="transmembrane region" description="Helical" evidence="1">
    <location>
        <begin position="211"/>
        <end position="237"/>
    </location>
</feature>
<name>A0A3S2VPB0_9SPHN</name>
<dbReference type="AlphaFoldDB" id="A0A3S2VPB0"/>
<keyword evidence="3" id="KW-1185">Reference proteome</keyword>
<protein>
    <submittedName>
        <fullName evidence="2">TIGR00341 family protein</fullName>
    </submittedName>
</protein>
<accession>A0A3S2VPB0</accession>
<feature type="transmembrane region" description="Helical" evidence="1">
    <location>
        <begin position="249"/>
        <end position="268"/>
    </location>
</feature>
<reference evidence="2 3" key="1">
    <citation type="submission" date="2019-01" db="EMBL/GenBank/DDBJ databases">
        <authorList>
            <person name="Chen W.-M."/>
        </authorList>
    </citation>
    <scope>NUCLEOTIDE SEQUENCE [LARGE SCALE GENOMIC DNA]</scope>
    <source>
        <strain evidence="2 3">FSY-9</strain>
    </source>
</reference>
<evidence type="ECO:0000313" key="3">
    <source>
        <dbReference type="Proteomes" id="UP000282837"/>
    </source>
</evidence>
<proteinExistence type="predicted"/>
<evidence type="ECO:0000256" key="1">
    <source>
        <dbReference type="SAM" id="Phobius"/>
    </source>
</evidence>
<comment type="caution">
    <text evidence="2">The sequence shown here is derived from an EMBL/GenBank/DDBJ whole genome shotgun (WGS) entry which is preliminary data.</text>
</comment>
<feature type="transmembrane region" description="Helical" evidence="1">
    <location>
        <begin position="184"/>
        <end position="205"/>
    </location>
</feature>
<feature type="transmembrane region" description="Helical" evidence="1">
    <location>
        <begin position="124"/>
        <end position="147"/>
    </location>
</feature>
<feature type="transmembrane region" description="Helical" evidence="1">
    <location>
        <begin position="159"/>
        <end position="177"/>
    </location>
</feature>
<dbReference type="Pfam" id="PF04087">
    <property type="entry name" value="DUF389"/>
    <property type="match status" value="1"/>
</dbReference>
<dbReference type="NCBIfam" id="TIGR00341">
    <property type="entry name" value="TIGR00341 family protein"/>
    <property type="match status" value="1"/>
</dbReference>
<dbReference type="EMBL" id="SACO01000031">
    <property type="protein sequence ID" value="RVU02141.1"/>
    <property type="molecule type" value="Genomic_DNA"/>
</dbReference>
<keyword evidence="1" id="KW-1133">Transmembrane helix</keyword>
<keyword evidence="1" id="KW-0472">Membrane</keyword>
<organism evidence="2 3">
    <name type="scientific">Novosphingobium umbonatum</name>
    <dbReference type="NCBI Taxonomy" id="1908524"/>
    <lineage>
        <taxon>Bacteria</taxon>
        <taxon>Pseudomonadati</taxon>
        <taxon>Pseudomonadota</taxon>
        <taxon>Alphaproteobacteria</taxon>
        <taxon>Sphingomonadales</taxon>
        <taxon>Sphingomonadaceae</taxon>
        <taxon>Novosphingobium</taxon>
    </lineage>
</organism>
<dbReference type="Proteomes" id="UP000282837">
    <property type="component" value="Unassembled WGS sequence"/>
</dbReference>
<evidence type="ECO:0000313" key="2">
    <source>
        <dbReference type="EMBL" id="RVU02141.1"/>
    </source>
</evidence>
<dbReference type="PANTHER" id="PTHR20992:SF9">
    <property type="entry name" value="AT15442P-RELATED"/>
    <property type="match status" value="1"/>
</dbReference>
<sequence length="537" mass="56527">MRHSLANEQVWYIGRAAGVNTRPGELRLWLPPHGLIRWWRDHVNAEIDHPAVVQRIFDESGWSPRFIFMVVMSAGIAELGLLQSSPAVVIGAMLISPLMGPIMGLGFGLALFDFASLRRSLAALALAVPLAIAFTALIVLCSPLQSATPEILARTQPNLFDLVIALFSALAGSFALIRGKGETIVGVAIATALMPPLATVGFGLATGNSAIAWGALALFATNFVTIALSATIMARLYGFGHYLSTHQTWLQTGLLLGAFVAMAVPLGLSLEHIASQAVTTNQIRAALAEASGREARITQLDIDFQAVPIAVRTVIITPRQKAVSTAQLANAIKARIGQAVALQADQVWRAPSSSGLDDAKAALARAQDLQMEERHTEHIRYMLAIAAGAAPDDVLIDREAHRAQVAAVLLPGADLATYHALEQHIAALADGWTVMLAPPAGLNLLPVPVTGNGQLSSAAMAAVETNIWAAKRWNWAALGIPGWLAAMPAHPSSLQAEAKAIGEIASDADITPVAGGKYHAGILQLAPIKPNTTAKGA</sequence>
<dbReference type="PANTHER" id="PTHR20992">
    <property type="entry name" value="AT15442P-RELATED"/>
    <property type="match status" value="1"/>
</dbReference>
<gene>
    <name evidence="2" type="ORF">EOE18_18040</name>
</gene>
<dbReference type="InterPro" id="IPR005240">
    <property type="entry name" value="DUF389"/>
</dbReference>
<feature type="transmembrane region" description="Helical" evidence="1">
    <location>
        <begin position="88"/>
        <end position="112"/>
    </location>
</feature>
<keyword evidence="1" id="KW-0812">Transmembrane</keyword>